<name>A0ABC8TRE1_9AQUA</name>
<comment type="caution">
    <text evidence="6">The sequence shown here is derived from an EMBL/GenBank/DDBJ whole genome shotgun (WGS) entry which is preliminary data.</text>
</comment>
<dbReference type="AlphaFoldDB" id="A0ABC8TRE1"/>
<feature type="compositionally biased region" description="Polar residues" evidence="4">
    <location>
        <begin position="235"/>
        <end position="246"/>
    </location>
</feature>
<dbReference type="InterPro" id="IPR019460">
    <property type="entry name" value="Atg11_C"/>
</dbReference>
<dbReference type="InterPro" id="IPR040040">
    <property type="entry name" value="ATG11"/>
</dbReference>
<keyword evidence="1" id="KW-0072">Autophagy</keyword>
<evidence type="ECO:0000313" key="7">
    <source>
        <dbReference type="Proteomes" id="UP001642360"/>
    </source>
</evidence>
<sequence length="281" mass="31160">MNCAHLENCLHEAREEAQTHLCAADRRASEYSALRASAVKIRSLFERLRSCVSSGGVAGFAEALRTLAQSLANSINDNEDDGTAEFCECIRVLADKVGVLSRQRAELLDRYPKVEAANEQITKELEEKKELVKSLYIKHQLEKQANKEKISFGRLEVHEIAAFVLNCAGHYEAINRQCPNYFLSAESVALFVDHLPNRPSYIIGQIVHIERQNVKPPPTSVRPEHNKGDRADLLTSDTGTSRLTLKSGSTSNPYGLPIGCEYFVVTVAMLPDTTIHSLPPS</sequence>
<dbReference type="PANTHER" id="PTHR13222:SF1">
    <property type="entry name" value="RB1-INDUCIBLE COILED-COIL PROTEIN 1"/>
    <property type="match status" value="1"/>
</dbReference>
<dbReference type="PANTHER" id="PTHR13222">
    <property type="entry name" value="RB1-INDUCIBLE COILED-COIL"/>
    <property type="match status" value="1"/>
</dbReference>
<evidence type="ECO:0000256" key="1">
    <source>
        <dbReference type="ARBA" id="ARBA00023006"/>
    </source>
</evidence>
<accession>A0ABC8TRE1</accession>
<evidence type="ECO:0000256" key="4">
    <source>
        <dbReference type="SAM" id="MobiDB-lite"/>
    </source>
</evidence>
<protein>
    <recommendedName>
        <fullName evidence="5">Autophagy-related protein 11 C-terminal domain-containing protein</fullName>
    </recommendedName>
</protein>
<feature type="coiled-coil region" evidence="3">
    <location>
        <begin position="111"/>
        <end position="138"/>
    </location>
</feature>
<evidence type="ECO:0000256" key="3">
    <source>
        <dbReference type="SAM" id="Coils"/>
    </source>
</evidence>
<keyword evidence="7" id="KW-1185">Reference proteome</keyword>
<dbReference type="GO" id="GO:0006914">
    <property type="term" value="P:autophagy"/>
    <property type="evidence" value="ECO:0007669"/>
    <property type="project" value="UniProtKB-KW"/>
</dbReference>
<feature type="region of interest" description="Disordered" evidence="4">
    <location>
        <begin position="213"/>
        <end position="246"/>
    </location>
</feature>
<keyword evidence="2 3" id="KW-0175">Coiled coil</keyword>
<feature type="compositionally biased region" description="Basic and acidic residues" evidence="4">
    <location>
        <begin position="222"/>
        <end position="232"/>
    </location>
</feature>
<evidence type="ECO:0000256" key="2">
    <source>
        <dbReference type="ARBA" id="ARBA00023054"/>
    </source>
</evidence>
<evidence type="ECO:0000259" key="5">
    <source>
        <dbReference type="Pfam" id="PF10377"/>
    </source>
</evidence>
<dbReference type="Pfam" id="PF10377">
    <property type="entry name" value="ATG11"/>
    <property type="match status" value="1"/>
</dbReference>
<feature type="domain" description="Autophagy-related protein 11 C-terminal" evidence="5">
    <location>
        <begin position="109"/>
        <end position="269"/>
    </location>
</feature>
<reference evidence="6 7" key="1">
    <citation type="submission" date="2024-02" db="EMBL/GenBank/DDBJ databases">
        <authorList>
            <person name="Vignale AGUSTIN F."/>
            <person name="Sosa J E."/>
            <person name="Modenutti C."/>
        </authorList>
    </citation>
    <scope>NUCLEOTIDE SEQUENCE [LARGE SCALE GENOMIC DNA]</scope>
</reference>
<evidence type="ECO:0000313" key="6">
    <source>
        <dbReference type="EMBL" id="CAK9172054.1"/>
    </source>
</evidence>
<proteinExistence type="predicted"/>
<dbReference type="EMBL" id="CAUOFW020005902">
    <property type="protein sequence ID" value="CAK9172054.1"/>
    <property type="molecule type" value="Genomic_DNA"/>
</dbReference>
<dbReference type="Proteomes" id="UP001642360">
    <property type="component" value="Unassembled WGS sequence"/>
</dbReference>
<gene>
    <name evidence="6" type="ORF">ILEXP_LOCUS41684</name>
</gene>
<organism evidence="6 7">
    <name type="scientific">Ilex paraguariensis</name>
    <name type="common">yerba mate</name>
    <dbReference type="NCBI Taxonomy" id="185542"/>
    <lineage>
        <taxon>Eukaryota</taxon>
        <taxon>Viridiplantae</taxon>
        <taxon>Streptophyta</taxon>
        <taxon>Embryophyta</taxon>
        <taxon>Tracheophyta</taxon>
        <taxon>Spermatophyta</taxon>
        <taxon>Magnoliopsida</taxon>
        <taxon>eudicotyledons</taxon>
        <taxon>Gunneridae</taxon>
        <taxon>Pentapetalae</taxon>
        <taxon>asterids</taxon>
        <taxon>campanulids</taxon>
        <taxon>Aquifoliales</taxon>
        <taxon>Aquifoliaceae</taxon>
        <taxon>Ilex</taxon>
    </lineage>
</organism>